<evidence type="ECO:0000256" key="7">
    <source>
        <dbReference type="SAM" id="MobiDB-lite"/>
    </source>
</evidence>
<evidence type="ECO:0000256" key="2">
    <source>
        <dbReference type="ARBA" id="ARBA00022898"/>
    </source>
</evidence>
<dbReference type="AlphaFoldDB" id="E8R7L6"/>
<keyword evidence="2 5" id="KW-0663">Pyridoxal phosphate</keyword>
<evidence type="ECO:0000256" key="4">
    <source>
        <dbReference type="ARBA" id="ARBA00038302"/>
    </source>
</evidence>
<evidence type="ECO:0000313" key="9">
    <source>
        <dbReference type="Proteomes" id="UP000001068"/>
    </source>
</evidence>
<dbReference type="HOGENOM" id="CLU_028929_2_1_2"/>
<evidence type="ECO:0000256" key="6">
    <source>
        <dbReference type="RuleBase" id="RU000382"/>
    </source>
</evidence>
<dbReference type="GO" id="GO:0019752">
    <property type="term" value="P:carboxylic acid metabolic process"/>
    <property type="evidence" value="ECO:0007669"/>
    <property type="project" value="InterPro"/>
</dbReference>
<dbReference type="InterPro" id="IPR015421">
    <property type="entry name" value="PyrdxlP-dep_Trfase_major"/>
</dbReference>
<protein>
    <submittedName>
        <fullName evidence="8">Pyridoxal-dependent decarboxylase</fullName>
    </submittedName>
</protein>
<evidence type="ECO:0000256" key="3">
    <source>
        <dbReference type="ARBA" id="ARBA00023239"/>
    </source>
</evidence>
<comment type="similarity">
    <text evidence="4">Belongs to the group II decarboxylase family. Sphingosine-1-phosphate lyase subfamily.</text>
</comment>
<dbReference type="InterPro" id="IPR015424">
    <property type="entry name" value="PyrdxlP-dep_Trfase"/>
</dbReference>
<dbReference type="Pfam" id="PF00282">
    <property type="entry name" value="Pyridoxal_deC"/>
    <property type="match status" value="1"/>
</dbReference>
<dbReference type="Gene3D" id="3.90.1150.10">
    <property type="entry name" value="Aspartate Aminotransferase, domain 1"/>
    <property type="match status" value="1"/>
</dbReference>
<name>E8R7L6_DESM0</name>
<dbReference type="Gene3D" id="3.40.640.10">
    <property type="entry name" value="Type I PLP-dependent aspartate aminotransferase-like (Major domain)"/>
    <property type="match status" value="1"/>
</dbReference>
<dbReference type="eggNOG" id="arCOG00027">
    <property type="taxonomic scope" value="Archaea"/>
</dbReference>
<dbReference type="OrthoDB" id="56891at2157"/>
<evidence type="ECO:0000313" key="8">
    <source>
        <dbReference type="EMBL" id="ADV64511.1"/>
    </source>
</evidence>
<dbReference type="Proteomes" id="UP000001068">
    <property type="component" value="Chromosome"/>
</dbReference>
<dbReference type="STRING" id="765177.Desmu_0192"/>
<keyword evidence="9" id="KW-1185">Reference proteome</keyword>
<dbReference type="KEGG" id="dmu:Desmu_0192"/>
<organism evidence="8 9">
    <name type="scientific">Desulfurococcus mucosus (strain ATCC 35584 / DSM 2162 / JCM 9187 / O7/1)</name>
    <dbReference type="NCBI Taxonomy" id="765177"/>
    <lineage>
        <taxon>Archaea</taxon>
        <taxon>Thermoproteota</taxon>
        <taxon>Thermoprotei</taxon>
        <taxon>Desulfurococcales</taxon>
        <taxon>Desulfurococcaceae</taxon>
        <taxon>Desulfurococcus</taxon>
    </lineage>
</organism>
<feature type="compositionally biased region" description="Basic and acidic residues" evidence="7">
    <location>
        <begin position="8"/>
        <end position="26"/>
    </location>
</feature>
<accession>E8R7L6</accession>
<dbReference type="RefSeq" id="WP_013561733.1">
    <property type="nucleotide sequence ID" value="NC_014961.1"/>
</dbReference>
<evidence type="ECO:0000256" key="1">
    <source>
        <dbReference type="ARBA" id="ARBA00001933"/>
    </source>
</evidence>
<feature type="modified residue" description="N6-(pyridoxal phosphate)lysine" evidence="5">
    <location>
        <position position="227"/>
    </location>
</feature>
<dbReference type="EMBL" id="CP002363">
    <property type="protein sequence ID" value="ADV64511.1"/>
    <property type="molecule type" value="Genomic_DNA"/>
</dbReference>
<dbReference type="InterPro" id="IPR050477">
    <property type="entry name" value="GrpII_AminoAcid_Decarb"/>
</dbReference>
<reference evidence="9" key="1">
    <citation type="submission" date="2010-11" db="EMBL/GenBank/DDBJ databases">
        <title>The complete genome of Desulfurococcus mucosus DSM 2162.</title>
        <authorList>
            <consortium name="US DOE Joint Genome Institute (JGI-PGF)"/>
            <person name="Lucas S."/>
            <person name="Copeland A."/>
            <person name="Lapidus A."/>
            <person name="Bruce D."/>
            <person name="Goodwin L."/>
            <person name="Pitluck S."/>
            <person name="Kyrpides N."/>
            <person name="Mavromatis K."/>
            <person name="Pagani I."/>
            <person name="Ivanova N."/>
            <person name="Ovchinnikova G."/>
            <person name="Chertkov O."/>
            <person name="Held B."/>
            <person name="Brettin T."/>
            <person name="Detter J.C."/>
            <person name="Tapia R."/>
            <person name="Han C."/>
            <person name="Land M."/>
            <person name="Hauser L."/>
            <person name="Markowitz V."/>
            <person name="Cheng J.-F."/>
            <person name="Hugenholtz P."/>
            <person name="Woyke T."/>
            <person name="Wu D."/>
            <person name="Wirth R."/>
            <person name="Bilek Y."/>
            <person name="Hader T."/>
            <person name="Klenk H.-P."/>
            <person name="Eisen J.A."/>
        </authorList>
    </citation>
    <scope>NUCLEOTIDE SEQUENCE [LARGE SCALE GENOMIC DNA]</scope>
    <source>
        <strain evidence="9">ATCC 35584 / DSM 2162 / JCM 9187 / O7/1</strain>
    </source>
</reference>
<dbReference type="InterPro" id="IPR002129">
    <property type="entry name" value="PyrdxlP-dep_de-COase"/>
</dbReference>
<keyword evidence="3 6" id="KW-0456">Lyase</keyword>
<proteinExistence type="inferred from homology"/>
<dbReference type="GeneID" id="10152880"/>
<dbReference type="PANTHER" id="PTHR42735">
    <property type="match status" value="1"/>
</dbReference>
<feature type="region of interest" description="Disordered" evidence="7">
    <location>
        <begin position="1"/>
        <end position="32"/>
    </location>
</feature>
<evidence type="ECO:0000256" key="5">
    <source>
        <dbReference type="PIRSR" id="PIRSR602129-50"/>
    </source>
</evidence>
<gene>
    <name evidence="8" type="ordered locus">Desmu_0192</name>
</gene>
<reference evidence="8 9" key="2">
    <citation type="journal article" date="2011" name="Stand. Genomic Sci.">
        <title>Complete genome sequence of Desulfurococcus mucosus type strain (O7/1).</title>
        <authorList>
            <person name="Wirth R."/>
            <person name="Chertkov O."/>
            <person name="Held B."/>
            <person name="Lapidus A."/>
            <person name="Nolan M."/>
            <person name="Lucas S."/>
            <person name="Hammon N."/>
            <person name="Deshpande S."/>
            <person name="Cheng J.F."/>
            <person name="Tapia R."/>
            <person name="Han C."/>
            <person name="Goodwin L."/>
            <person name="Pitluck S."/>
            <person name="Liolios K."/>
            <person name="Ioanna P."/>
            <person name="Ivanova N."/>
            <person name="Mavromatis K."/>
            <person name="Mikhailova N."/>
            <person name="Pati A."/>
            <person name="Chen A."/>
            <person name="Palaniappan K."/>
            <person name="Land M."/>
            <person name="Hauser L."/>
            <person name="Chang Y.J."/>
            <person name="Jeffries C.D."/>
            <person name="Bilek Y."/>
            <person name="Hader T."/>
            <person name="Rohde M."/>
            <person name="Spring S."/>
            <person name="Sikorski J."/>
            <person name="Goker M."/>
            <person name="Woyke T."/>
            <person name="Bristow J."/>
            <person name="Eisen J.A."/>
            <person name="Markowitz V."/>
            <person name="Hugenholtz P."/>
            <person name="Kyrpides N.C."/>
            <person name="Klenk H.P."/>
        </authorList>
    </citation>
    <scope>NUCLEOTIDE SEQUENCE [LARGE SCALE GENOMIC DNA]</scope>
    <source>
        <strain evidence="9">ATCC 35584 / DSM 2162 / JCM 9187 / O7/1</strain>
    </source>
</reference>
<dbReference type="SUPFAM" id="SSF53383">
    <property type="entry name" value="PLP-dependent transferases"/>
    <property type="match status" value="1"/>
</dbReference>
<dbReference type="PANTHER" id="PTHR42735:SF6">
    <property type="entry name" value="SPHINGOSINE-1-PHOSPHATE LYASE 1"/>
    <property type="match status" value="1"/>
</dbReference>
<dbReference type="InterPro" id="IPR015422">
    <property type="entry name" value="PyrdxlP-dep_Trfase_small"/>
</dbReference>
<sequence>MNTAGNPEKARRWLEEARSRTPHHSDGSILGSMTTAPHPIGVEAFKEFIHVNGNDPVIYPVVEEASRILIEGVGALLGAEHGIHTSGGTESNILALYIGRRISRGRENTVVAPSSVHRSIDKACLLMGCRLVKIPVDPLKPVDPGVLEEYVRKHKPFAVVVTAGTTEAGVVDPVKEAGEIAEEHGVFLHVDAAYGGLLIPFLHRRGYLAEDLRMYPGVSSISVDMHKNGCAPIPSSILFLSRRDYIEEACFEMEYMPRGRSCGLLGTRPGGAVIAAAAVFMTIGAKGYEENAVRMMENALYLHENLSHLPMITSYKPILPLNVFKSTIYTYEELFKALLDRKLYVYKSPSLQALRVVVMPHVEKAHLDRLINALKSIHGVQ</sequence>
<comment type="cofactor">
    <cofactor evidence="1 5 6">
        <name>pyridoxal 5'-phosphate</name>
        <dbReference type="ChEBI" id="CHEBI:597326"/>
    </cofactor>
</comment>
<dbReference type="GO" id="GO:0030170">
    <property type="term" value="F:pyridoxal phosphate binding"/>
    <property type="evidence" value="ECO:0007669"/>
    <property type="project" value="InterPro"/>
</dbReference>
<dbReference type="GO" id="GO:0016830">
    <property type="term" value="F:carbon-carbon lyase activity"/>
    <property type="evidence" value="ECO:0007669"/>
    <property type="project" value="InterPro"/>
</dbReference>